<dbReference type="InterPro" id="IPR006860">
    <property type="entry name" value="FecR"/>
</dbReference>
<accession>A0A6S5U2M6</accession>
<feature type="domain" description="FecR protein" evidence="2">
    <location>
        <begin position="65"/>
        <end position="158"/>
    </location>
</feature>
<dbReference type="PANTHER" id="PTHR30273">
    <property type="entry name" value="PERIPLASMIC SIGNAL SENSOR AND SIGMA FACTOR ACTIVATOR FECR-RELATED"/>
    <property type="match status" value="1"/>
</dbReference>
<keyword evidence="1" id="KW-1133">Transmembrane helix</keyword>
<dbReference type="InterPro" id="IPR012373">
    <property type="entry name" value="Ferrdict_sens_TM"/>
</dbReference>
<dbReference type="Gene3D" id="3.55.50.30">
    <property type="match status" value="1"/>
</dbReference>
<evidence type="ECO:0000313" key="3">
    <source>
        <dbReference type="EMBL" id="BBT40799.1"/>
    </source>
</evidence>
<dbReference type="Pfam" id="PF04773">
    <property type="entry name" value="FecR"/>
    <property type="match status" value="1"/>
</dbReference>
<gene>
    <name evidence="3" type="ORF">WP8W18C01_31400</name>
</gene>
<sequence>MTHDTDKGRLDEALGRHREDLKRLFPVPPAKPTARKPAKAAALMLLAALAIGALGWLNPAYKQERFTTAVGERRAVALADGSELLLDSASAIDVRWRVFSRDVDLRAGQVLFEVSSAVYRPFVVSAGSARVQVLGTLFNVRRLDDDNVRVTLARGRVEVDTPATVQTPVILAPGQQVDAIGGQLTTVAKVDATKAMAWKHDRIVFEQTPLDEAVAVLRHYRTAPIELGDPSLAALKVTGVFQAHNVDLLLDLLPSILPVSLSRQEDGSVQVERRAPGK</sequence>
<evidence type="ECO:0000256" key="1">
    <source>
        <dbReference type="SAM" id="Phobius"/>
    </source>
</evidence>
<keyword evidence="1" id="KW-0472">Membrane</keyword>
<dbReference type="Gene3D" id="2.60.120.1440">
    <property type="match status" value="1"/>
</dbReference>
<evidence type="ECO:0000259" key="2">
    <source>
        <dbReference type="Pfam" id="PF04773"/>
    </source>
</evidence>
<evidence type="ECO:0000313" key="4">
    <source>
        <dbReference type="Proteomes" id="UP000515680"/>
    </source>
</evidence>
<dbReference type="AlphaFoldDB" id="A0A6S5U2M6"/>
<dbReference type="EMBL" id="AP022227">
    <property type="protein sequence ID" value="BBT40799.1"/>
    <property type="molecule type" value="Genomic_DNA"/>
</dbReference>
<feature type="transmembrane region" description="Helical" evidence="1">
    <location>
        <begin position="40"/>
        <end position="57"/>
    </location>
</feature>
<protein>
    <submittedName>
        <fullName evidence="3">Sensor</fullName>
    </submittedName>
</protein>
<name>A0A6S5U2M6_PSEPU</name>
<dbReference type="Proteomes" id="UP000515680">
    <property type="component" value="Chromosome"/>
</dbReference>
<proteinExistence type="predicted"/>
<reference evidence="3 4" key="1">
    <citation type="submission" date="2019-12" db="EMBL/GenBank/DDBJ databases">
        <title>complete genome sequences of Pseudomonas putida str. WP8-W18-CRE-01 isolated from wastewater treatment plant effluent.</title>
        <authorList>
            <person name="Sekizuka T."/>
            <person name="Itokawa K."/>
            <person name="Yatsu K."/>
            <person name="Inamine Y."/>
            <person name="Kuroda M."/>
        </authorList>
    </citation>
    <scope>NUCLEOTIDE SEQUENCE [LARGE SCALE GENOMIC DNA]</scope>
    <source>
        <strain evidence="3 4">WP8-W18-CRE-01</strain>
    </source>
</reference>
<dbReference type="PANTHER" id="PTHR30273:SF2">
    <property type="entry name" value="PROTEIN FECR"/>
    <property type="match status" value="1"/>
</dbReference>
<dbReference type="PIRSF" id="PIRSF018266">
    <property type="entry name" value="FecR"/>
    <property type="match status" value="1"/>
</dbReference>
<organism evidence="3 4">
    <name type="scientific">Pseudomonas putida</name>
    <name type="common">Arthrobacter siderocapsulatus</name>
    <dbReference type="NCBI Taxonomy" id="303"/>
    <lineage>
        <taxon>Bacteria</taxon>
        <taxon>Pseudomonadati</taxon>
        <taxon>Pseudomonadota</taxon>
        <taxon>Gammaproteobacteria</taxon>
        <taxon>Pseudomonadales</taxon>
        <taxon>Pseudomonadaceae</taxon>
        <taxon>Pseudomonas</taxon>
    </lineage>
</organism>
<dbReference type="RefSeq" id="WP_043212040.1">
    <property type="nucleotide sequence ID" value="NZ_AP022227.1"/>
</dbReference>
<dbReference type="GO" id="GO:0016989">
    <property type="term" value="F:sigma factor antagonist activity"/>
    <property type="evidence" value="ECO:0007669"/>
    <property type="project" value="TreeGrafter"/>
</dbReference>
<keyword evidence="1" id="KW-0812">Transmembrane</keyword>